<dbReference type="InterPro" id="IPR012348">
    <property type="entry name" value="RNR-like"/>
</dbReference>
<name>A0A031LLW9_9CREN</name>
<dbReference type="EMBL" id="JFZT01000041">
    <property type="protein sequence ID" value="EZQ06653.1"/>
    <property type="molecule type" value="Genomic_DNA"/>
</dbReference>
<keyword evidence="2" id="KW-1185">Reference proteome</keyword>
<proteinExistence type="predicted"/>
<dbReference type="GO" id="GO:0016491">
    <property type="term" value="F:oxidoreductase activity"/>
    <property type="evidence" value="ECO:0007669"/>
    <property type="project" value="InterPro"/>
</dbReference>
<dbReference type="SUPFAM" id="SSF47240">
    <property type="entry name" value="Ferritin-like"/>
    <property type="match status" value="1"/>
</dbReference>
<sequence>MDKNLLSLDLRTVEGIRYLSAHFYPRRYMERWKEIGSLSLEMASQVQGYSLQQYKEEIEHFSFFESYFPDSLKEVELPDSYISFFDKLMEDFRSGELQRVITRFHLVTEGILADLGLTILNDSSRRLGLKEFNDGIKRIIADEARHFKFGLSLISDKSYAVKRVEEIFPEAMRIVMDGKEKLSYLGYEEEKLRDMMEKLRKARVNQLLT</sequence>
<dbReference type="Gene3D" id="1.10.620.20">
    <property type="entry name" value="Ribonucleotide Reductase, subunit A"/>
    <property type="match status" value="1"/>
</dbReference>
<evidence type="ECO:0000313" key="1">
    <source>
        <dbReference type="EMBL" id="EZQ06653.1"/>
    </source>
</evidence>
<comment type="caution">
    <text evidence="1">The sequence shown here is derived from an EMBL/GenBank/DDBJ whole genome shotgun (WGS) entry which is preliminary data.</text>
</comment>
<accession>A0A031LLW9</accession>
<reference evidence="1 2" key="1">
    <citation type="submission" date="2014-03" db="EMBL/GenBank/DDBJ databases">
        <title>Draft genome sequence of the novel thermoacidophilic archaea Acidianus copahuensis ALE1 strain, isolated from Copahue volcanic area in Neuquen Argentina.</title>
        <authorList>
            <person name="Urbieta M.S."/>
            <person name="Rascovan N."/>
            <person name="Castro C."/>
            <person name="Revale S."/>
            <person name="Giaveno M.A."/>
            <person name="Vazquez M.P."/>
            <person name="Donati E.R."/>
        </authorList>
    </citation>
    <scope>NUCLEOTIDE SEQUENCE [LARGE SCALE GENOMIC DNA]</scope>
    <source>
        <strain evidence="1 2">ALE1</strain>
    </source>
</reference>
<protein>
    <submittedName>
        <fullName evidence="1">Uncharacterized protein</fullName>
    </submittedName>
</protein>
<gene>
    <name evidence="1" type="ORF">CM19_07145</name>
</gene>
<dbReference type="AlphaFoldDB" id="A0A031LLW9"/>
<dbReference type="InterPro" id="IPR009078">
    <property type="entry name" value="Ferritin-like_SF"/>
</dbReference>
<organism evidence="1 2">
    <name type="scientific">Candidatus Acidianus copahuensis</name>
    <dbReference type="NCBI Taxonomy" id="1160895"/>
    <lineage>
        <taxon>Archaea</taxon>
        <taxon>Thermoproteota</taxon>
        <taxon>Thermoprotei</taxon>
        <taxon>Sulfolobales</taxon>
        <taxon>Sulfolobaceae</taxon>
        <taxon>Acidianus</taxon>
    </lineage>
</organism>
<evidence type="ECO:0000313" key="2">
    <source>
        <dbReference type="Proteomes" id="UP000024332"/>
    </source>
</evidence>
<dbReference type="Proteomes" id="UP000024332">
    <property type="component" value="Unassembled WGS sequence"/>
</dbReference>
<dbReference type="STRING" id="1160895.CM19_07145"/>
<dbReference type="OrthoDB" id="156360at2157"/>